<reference evidence="2 3" key="1">
    <citation type="submission" date="2018-08" db="EMBL/GenBank/DDBJ databases">
        <title>Meiothermus luteus KCTC 52599 genome sequencing project.</title>
        <authorList>
            <person name="Da Costa M.S."/>
            <person name="Albuquerque L."/>
            <person name="Raposo P."/>
            <person name="Froufe H.J.C."/>
            <person name="Barroso C.S."/>
            <person name="Egas C."/>
        </authorList>
    </citation>
    <scope>NUCLEOTIDE SEQUENCE [LARGE SCALE GENOMIC DNA]</scope>
    <source>
        <strain evidence="2 3">KCTC 52599</strain>
    </source>
</reference>
<dbReference type="Proteomes" id="UP000265800">
    <property type="component" value="Unassembled WGS sequence"/>
</dbReference>
<evidence type="ECO:0000313" key="3">
    <source>
        <dbReference type="Proteomes" id="UP000265800"/>
    </source>
</evidence>
<evidence type="ECO:0000313" key="2">
    <source>
        <dbReference type="EMBL" id="RIH82375.1"/>
    </source>
</evidence>
<keyword evidence="1" id="KW-0472">Membrane</keyword>
<feature type="transmembrane region" description="Helical" evidence="1">
    <location>
        <begin position="434"/>
        <end position="467"/>
    </location>
</feature>
<keyword evidence="3" id="KW-1185">Reference proteome</keyword>
<name>A0A399EDG5_9DEIN</name>
<dbReference type="PANTHER" id="PTHR34219">
    <property type="entry name" value="IRON-REGULATED INNER MEMBRANE PROTEIN-RELATED"/>
    <property type="match status" value="1"/>
</dbReference>
<dbReference type="PANTHER" id="PTHR34219:SF1">
    <property type="entry name" value="PEPSY DOMAIN-CONTAINING PROTEIN"/>
    <property type="match status" value="1"/>
</dbReference>
<sequence length="478" mass="53394">MTQAPQVGEYTPTQPKLYLAVWRWHFYAGLYVIPFMLMLALTGLVILFTPQIEDLQYRSLMFVEPQGQVRPYEAQLEAVRQAYPQATLQRFRPNTEPNRASQVALEQDGRELTVFVNPYTLAVLGEVDNASRWENIATNIHGTLLIQREVALPWVGKVNLGDLLIELAASLMVLLVVTGLYLWWPRNGQGVYGTLIPRFKARGRTFWKDLHSVPMFWVAGIVLFFAFTGLAWTGIWGDRYVQAWNTFPEQMWKDVPKSTQNLESLNRTGEKLIPWNLENSRLPLSGSMAGKDGIPAGTPVNLDTVIQYVRDNGVNYGFWVALPRGPEGVWTVSASSMSRDVTDARKDRTLHIDQYSGKVLADIGWGQYSLGAKAMAAGIALHMGTYGGWSQALNALFCLLIILASTAAAVMWWLRRPAGVFRLAAPPMPKNLPLWKGVVGIIVVMGLLFPVAGVTLLLLVALDYLIVQRIPALRRVVS</sequence>
<keyword evidence="1" id="KW-0812">Transmembrane</keyword>
<feature type="transmembrane region" description="Helical" evidence="1">
    <location>
        <begin position="392"/>
        <end position="414"/>
    </location>
</feature>
<dbReference type="RefSeq" id="WP_119361029.1">
    <property type="nucleotide sequence ID" value="NZ_QWKZ01000112.1"/>
</dbReference>
<dbReference type="InterPro" id="IPR005625">
    <property type="entry name" value="PepSY-ass_TM"/>
</dbReference>
<dbReference type="EMBL" id="QWKZ01000112">
    <property type="protein sequence ID" value="RIH82375.1"/>
    <property type="molecule type" value="Genomic_DNA"/>
</dbReference>
<keyword evidence="1" id="KW-1133">Transmembrane helix</keyword>
<comment type="caution">
    <text evidence="2">The sequence shown here is derived from an EMBL/GenBank/DDBJ whole genome shotgun (WGS) entry which is preliminary data.</text>
</comment>
<dbReference type="Pfam" id="PF03929">
    <property type="entry name" value="PepSY_TM"/>
    <property type="match status" value="1"/>
</dbReference>
<proteinExistence type="predicted"/>
<feature type="transmembrane region" description="Helical" evidence="1">
    <location>
        <begin position="24"/>
        <end position="48"/>
    </location>
</feature>
<gene>
    <name evidence="2" type="ORF">Mlute_02513</name>
</gene>
<feature type="transmembrane region" description="Helical" evidence="1">
    <location>
        <begin position="163"/>
        <end position="184"/>
    </location>
</feature>
<accession>A0A399EDG5</accession>
<dbReference type="OrthoDB" id="111691at2"/>
<organism evidence="2 3">
    <name type="scientific">Meiothermus luteus</name>
    <dbReference type="NCBI Taxonomy" id="2026184"/>
    <lineage>
        <taxon>Bacteria</taxon>
        <taxon>Thermotogati</taxon>
        <taxon>Deinococcota</taxon>
        <taxon>Deinococci</taxon>
        <taxon>Thermales</taxon>
        <taxon>Thermaceae</taxon>
        <taxon>Meiothermus</taxon>
    </lineage>
</organism>
<dbReference type="AlphaFoldDB" id="A0A399EDG5"/>
<protein>
    <submittedName>
        <fullName evidence="2">PepSY-associated TM region</fullName>
    </submittedName>
</protein>
<evidence type="ECO:0000256" key="1">
    <source>
        <dbReference type="SAM" id="Phobius"/>
    </source>
</evidence>
<feature type="transmembrane region" description="Helical" evidence="1">
    <location>
        <begin position="215"/>
        <end position="235"/>
    </location>
</feature>